<dbReference type="GO" id="GO:0003684">
    <property type="term" value="F:damaged DNA binding"/>
    <property type="evidence" value="ECO:0007669"/>
    <property type="project" value="InterPro"/>
</dbReference>
<protein>
    <recommendedName>
        <fullName evidence="2">DNA-directed DNA polymerase</fullName>
        <ecNumber evidence="2">2.7.7.7</ecNumber>
    </recommendedName>
</protein>
<feature type="domain" description="UmuC" evidence="6">
    <location>
        <begin position="7"/>
        <end position="120"/>
    </location>
</feature>
<dbReference type="Pfam" id="PF11799">
    <property type="entry name" value="IMS_C"/>
    <property type="match status" value="1"/>
</dbReference>
<comment type="function">
    <text evidence="4">Poorly processive, error-prone DNA polymerase involved in untargeted mutagenesis. Copies undamaged DNA at stalled replication forks, which arise in vivo from mismatched or misaligned primer ends. These misaligned primers can be extended by PolIV. Exhibits no 3'-5' exonuclease (proofreading) activity. May be involved in translesional synthesis, in conjunction with the beta clamp from PolIII.</text>
</comment>
<dbReference type="PANTHER" id="PTHR35369">
    <property type="entry name" value="BLR3025 PROTEIN-RELATED"/>
    <property type="match status" value="1"/>
</dbReference>
<dbReference type="InterPro" id="IPR001126">
    <property type="entry name" value="UmuC"/>
</dbReference>
<comment type="catalytic activity">
    <reaction evidence="5">
        <text>DNA(n) + a 2'-deoxyribonucleoside 5'-triphosphate = DNA(n+1) + diphosphate</text>
        <dbReference type="Rhea" id="RHEA:22508"/>
        <dbReference type="Rhea" id="RHEA-COMP:17339"/>
        <dbReference type="Rhea" id="RHEA-COMP:17340"/>
        <dbReference type="ChEBI" id="CHEBI:33019"/>
        <dbReference type="ChEBI" id="CHEBI:61560"/>
        <dbReference type="ChEBI" id="CHEBI:173112"/>
        <dbReference type="EC" id="2.7.7.7"/>
    </reaction>
</comment>
<evidence type="ECO:0000259" key="7">
    <source>
        <dbReference type="Pfam" id="PF11799"/>
    </source>
</evidence>
<dbReference type="GO" id="GO:0016740">
    <property type="term" value="F:transferase activity"/>
    <property type="evidence" value="ECO:0007669"/>
    <property type="project" value="UniProtKB-KW"/>
</dbReference>
<evidence type="ECO:0000313" key="10">
    <source>
        <dbReference type="Proteomes" id="UP000242447"/>
    </source>
</evidence>
<dbReference type="SUPFAM" id="SSF56672">
    <property type="entry name" value="DNA/RNA polymerases"/>
    <property type="match status" value="1"/>
</dbReference>
<sequence>MLTIHQDNTNRVYCANPLALARGLQVGMLFSDARAFCPDLHSAPADPPADQRLLAGLRRWATRYCPWVGYEDNGLVMDVTGSAHLFGGEAPLCELLAARLARAGLAVQIGLADTRGAAWAMAHVGGGGIIPPGQALDVLGPLPVAGLRLDGATVTALQRLGIYTIAQLASAARAPLARRFGQGVLLRLDQALGAQPEQISPGTEPPHYAVRISLPEPIGHEADVMAATSRLLVQLCRKLTDNGVGARILHLVLRRVDQHDARIELRLARPMRDPARILPLFQRGVSAADAGFGIDQMRLIASVTEPLAPEQLGAGGSAKRDRIDDLITRIGTRIGIANIQRFVPRDTHIPEHGFALVPAAYSSPQSFPPPQNPRPLIIFPPEPLVADGPEPPPHFRWRGMSLQIARAIGPERIAPQWWSDDPAWRSGIRDYWRVETMQGRRLWLFYTPQAPGWCVQGEFA</sequence>
<dbReference type="InterPro" id="IPR050356">
    <property type="entry name" value="SulA_CellDiv_inhibitor"/>
</dbReference>
<feature type="domain" description="DUF6504" evidence="8">
    <location>
        <begin position="381"/>
        <end position="447"/>
    </location>
</feature>
<comment type="subunit">
    <text evidence="1">Monomer.</text>
</comment>
<keyword evidence="10" id="KW-1185">Reference proteome</keyword>
<evidence type="ECO:0000256" key="4">
    <source>
        <dbReference type="ARBA" id="ARBA00025589"/>
    </source>
</evidence>
<evidence type="ECO:0000256" key="1">
    <source>
        <dbReference type="ARBA" id="ARBA00011245"/>
    </source>
</evidence>
<dbReference type="PANTHER" id="PTHR35369:SF2">
    <property type="entry name" value="BLR3025 PROTEIN"/>
    <property type="match status" value="1"/>
</dbReference>
<dbReference type="InterPro" id="IPR043502">
    <property type="entry name" value="DNA/RNA_pol_sf"/>
</dbReference>
<dbReference type="EC" id="2.7.7.7" evidence="2"/>
<evidence type="ECO:0000256" key="2">
    <source>
        <dbReference type="ARBA" id="ARBA00012417"/>
    </source>
</evidence>
<accession>A0A1W6P0D5</accession>
<dbReference type="KEGG" id="kro:BVG79_01527"/>
<evidence type="ECO:0000256" key="5">
    <source>
        <dbReference type="ARBA" id="ARBA00049244"/>
    </source>
</evidence>
<name>A0A1W6P0D5_9RHOB</name>
<keyword evidence="9" id="KW-0808">Transferase</keyword>
<reference evidence="9 10" key="1">
    <citation type="submission" date="2017-02" db="EMBL/GenBank/DDBJ databases">
        <title>Ketogulonicigenium robustum SPU B003 Genome sequencing and assembly.</title>
        <authorList>
            <person name="Li Y."/>
            <person name="Liu L."/>
            <person name="Wang C."/>
            <person name="Zhang M."/>
            <person name="Zhang T."/>
            <person name="Zhang Y."/>
        </authorList>
    </citation>
    <scope>NUCLEOTIDE SEQUENCE [LARGE SCALE GENOMIC DNA]</scope>
    <source>
        <strain evidence="9 10">SPU_B003</strain>
    </source>
</reference>
<evidence type="ECO:0000256" key="3">
    <source>
        <dbReference type="ARBA" id="ARBA00022763"/>
    </source>
</evidence>
<gene>
    <name evidence="9" type="primary">imuB</name>
    <name evidence="9" type="ORF">BVG79_01527</name>
</gene>
<evidence type="ECO:0000259" key="6">
    <source>
        <dbReference type="Pfam" id="PF00817"/>
    </source>
</evidence>
<keyword evidence="3" id="KW-0227">DNA damage</keyword>
<evidence type="ECO:0000313" key="9">
    <source>
        <dbReference type="EMBL" id="ARO14873.1"/>
    </source>
</evidence>
<dbReference type="Pfam" id="PF00817">
    <property type="entry name" value="IMS"/>
    <property type="match status" value="1"/>
</dbReference>
<dbReference type="AlphaFoldDB" id="A0A1W6P0D5"/>
<dbReference type="GO" id="GO:0006281">
    <property type="term" value="P:DNA repair"/>
    <property type="evidence" value="ECO:0007669"/>
    <property type="project" value="InterPro"/>
</dbReference>
<dbReference type="EMBL" id="CP019937">
    <property type="protein sequence ID" value="ARO14873.1"/>
    <property type="molecule type" value="Genomic_DNA"/>
</dbReference>
<proteinExistence type="predicted"/>
<dbReference type="InterPro" id="IPR017961">
    <property type="entry name" value="DNA_pol_Y-fam_little_finger"/>
</dbReference>
<evidence type="ECO:0000259" key="8">
    <source>
        <dbReference type="Pfam" id="PF20114"/>
    </source>
</evidence>
<organism evidence="9 10">
    <name type="scientific">Ketogulonicigenium robustum</name>
    <dbReference type="NCBI Taxonomy" id="92947"/>
    <lineage>
        <taxon>Bacteria</taxon>
        <taxon>Pseudomonadati</taxon>
        <taxon>Pseudomonadota</taxon>
        <taxon>Alphaproteobacteria</taxon>
        <taxon>Rhodobacterales</taxon>
        <taxon>Roseobacteraceae</taxon>
        <taxon>Ketogulonicigenium</taxon>
    </lineage>
</organism>
<dbReference type="Pfam" id="PF20114">
    <property type="entry name" value="DUF6504"/>
    <property type="match status" value="1"/>
</dbReference>
<dbReference type="InterPro" id="IPR045443">
    <property type="entry name" value="DUF6504"/>
</dbReference>
<dbReference type="CDD" id="cd03468">
    <property type="entry name" value="PolY_like"/>
    <property type="match status" value="1"/>
</dbReference>
<dbReference type="STRING" id="92947.BVG79_01527"/>
<feature type="domain" description="DNA polymerase Y-family little finger" evidence="7">
    <location>
        <begin position="210"/>
        <end position="300"/>
    </location>
</feature>
<dbReference type="Proteomes" id="UP000242447">
    <property type="component" value="Chromosome"/>
</dbReference>